<dbReference type="Proteomes" id="UP001327957">
    <property type="component" value="Unassembled WGS sequence"/>
</dbReference>
<dbReference type="Gene3D" id="1.25.40.20">
    <property type="entry name" value="Ankyrin repeat-containing domain"/>
    <property type="match status" value="1"/>
</dbReference>
<evidence type="ECO:0000256" key="1">
    <source>
        <dbReference type="PROSITE-ProRule" id="PRU00023"/>
    </source>
</evidence>
<dbReference type="InterPro" id="IPR002110">
    <property type="entry name" value="Ankyrin_rpt"/>
</dbReference>
<proteinExistence type="predicted"/>
<dbReference type="PROSITE" id="PS50088">
    <property type="entry name" value="ANK_REPEAT"/>
    <property type="match status" value="1"/>
</dbReference>
<protein>
    <submittedName>
        <fullName evidence="2">Uncharacterized protein</fullName>
    </submittedName>
</protein>
<accession>A0AAV9SYZ5</accession>
<dbReference type="InterPro" id="IPR036770">
    <property type="entry name" value="Ankyrin_rpt-contain_sf"/>
</dbReference>
<dbReference type="PROSITE" id="PS50297">
    <property type="entry name" value="ANK_REP_REGION"/>
    <property type="match status" value="1"/>
</dbReference>
<evidence type="ECO:0000313" key="2">
    <source>
        <dbReference type="EMBL" id="KAK6209986.1"/>
    </source>
</evidence>
<dbReference type="EMBL" id="JASAOK010000047">
    <property type="protein sequence ID" value="KAK6209986.1"/>
    <property type="molecule type" value="Genomic_DNA"/>
</dbReference>
<name>A0AAV9SYZ5_9PEZI</name>
<dbReference type="AlphaFoldDB" id="A0AAV9SYZ5"/>
<dbReference type="SUPFAM" id="SSF48403">
    <property type="entry name" value="Ankyrin repeat"/>
    <property type="match status" value="1"/>
</dbReference>
<organism evidence="2 3">
    <name type="scientific">Colletotrichum tabaci</name>
    <dbReference type="NCBI Taxonomy" id="1209068"/>
    <lineage>
        <taxon>Eukaryota</taxon>
        <taxon>Fungi</taxon>
        <taxon>Dikarya</taxon>
        <taxon>Ascomycota</taxon>
        <taxon>Pezizomycotina</taxon>
        <taxon>Sordariomycetes</taxon>
        <taxon>Hypocreomycetidae</taxon>
        <taxon>Glomerellales</taxon>
        <taxon>Glomerellaceae</taxon>
        <taxon>Colletotrichum</taxon>
        <taxon>Colletotrichum destructivum species complex</taxon>
    </lineage>
</organism>
<keyword evidence="1" id="KW-0040">ANK repeat</keyword>
<gene>
    <name evidence="2" type="ORF">QIS74_11570</name>
</gene>
<evidence type="ECO:0000313" key="3">
    <source>
        <dbReference type="Proteomes" id="UP001327957"/>
    </source>
</evidence>
<sequence>MAEAVGLASGIAGLVTIAMKISKLSYDYMSTVKSAHETQKQYLREVTGLTDGGASATTAASRFTKIKISDYWYLPSSSWYGDALTVTTLHLAATAGVAETVRLMLQRNVDVDASTAAPIQNATQDGFYRVPTLGGGFTALQLALGTWIDLNWKRFMPSKEELEIFSMPVNRGASVEGTANHLRVEDIAKFEEFPELWDKLRAGITVKQ</sequence>
<comment type="caution">
    <text evidence="2">The sequence shown here is derived from an EMBL/GenBank/DDBJ whole genome shotgun (WGS) entry which is preliminary data.</text>
</comment>
<reference evidence="2 3" key="1">
    <citation type="submission" date="2023-04" db="EMBL/GenBank/DDBJ databases">
        <title>Colletotrichum tabacum stain YC1 causing leaf anthracnose on Nicotiana tabacum(L.) cv.</title>
        <authorList>
            <person name="Ji Z."/>
            <person name="Wang M."/>
            <person name="Zhang J."/>
            <person name="Wang N."/>
            <person name="Zhou Z."/>
        </authorList>
    </citation>
    <scope>NUCLEOTIDE SEQUENCE [LARGE SCALE GENOMIC DNA]</scope>
    <source>
        <strain evidence="2 3">YC1</strain>
    </source>
</reference>
<feature type="repeat" description="ANK" evidence="1">
    <location>
        <begin position="84"/>
        <end position="116"/>
    </location>
</feature>
<keyword evidence="3" id="KW-1185">Reference proteome</keyword>